<feature type="chain" id="PRO_5005536166" evidence="1">
    <location>
        <begin position="20"/>
        <end position="49"/>
    </location>
</feature>
<sequence length="49" mass="5135">MKLFQIIFIVASVIAVVSCNPGNNAMDGNGNAMNKQTISDGRFCAVCGN</sequence>
<dbReference type="AlphaFoldDB" id="A0A0L0CA65"/>
<gene>
    <name evidence="2" type="ORF">FF38_13625</name>
</gene>
<dbReference type="Proteomes" id="UP000037069">
    <property type="component" value="Unassembled WGS sequence"/>
</dbReference>
<comment type="caution">
    <text evidence="2">The sequence shown here is derived from an EMBL/GenBank/DDBJ whole genome shotgun (WGS) entry which is preliminary data.</text>
</comment>
<protein>
    <submittedName>
        <fullName evidence="2">Uncharacterized protein</fullName>
    </submittedName>
</protein>
<accession>A0A0L0CA65</accession>
<evidence type="ECO:0000313" key="2">
    <source>
        <dbReference type="EMBL" id="KNC29147.1"/>
    </source>
</evidence>
<evidence type="ECO:0000313" key="3">
    <source>
        <dbReference type="Proteomes" id="UP000037069"/>
    </source>
</evidence>
<proteinExistence type="predicted"/>
<keyword evidence="1" id="KW-0732">Signal</keyword>
<dbReference type="PROSITE" id="PS51257">
    <property type="entry name" value="PROKAR_LIPOPROTEIN"/>
    <property type="match status" value="1"/>
</dbReference>
<keyword evidence="3" id="KW-1185">Reference proteome</keyword>
<feature type="signal peptide" evidence="1">
    <location>
        <begin position="1"/>
        <end position="19"/>
    </location>
</feature>
<organism evidence="2 3">
    <name type="scientific">Lucilia cuprina</name>
    <name type="common">Green bottle fly</name>
    <name type="synonym">Australian sheep blowfly</name>
    <dbReference type="NCBI Taxonomy" id="7375"/>
    <lineage>
        <taxon>Eukaryota</taxon>
        <taxon>Metazoa</taxon>
        <taxon>Ecdysozoa</taxon>
        <taxon>Arthropoda</taxon>
        <taxon>Hexapoda</taxon>
        <taxon>Insecta</taxon>
        <taxon>Pterygota</taxon>
        <taxon>Neoptera</taxon>
        <taxon>Endopterygota</taxon>
        <taxon>Diptera</taxon>
        <taxon>Brachycera</taxon>
        <taxon>Muscomorpha</taxon>
        <taxon>Oestroidea</taxon>
        <taxon>Calliphoridae</taxon>
        <taxon>Luciliinae</taxon>
        <taxon>Lucilia</taxon>
    </lineage>
</organism>
<reference evidence="2 3" key="1">
    <citation type="journal article" date="2015" name="Nat. Commun.">
        <title>Lucilia cuprina genome unlocks parasitic fly biology to underpin future interventions.</title>
        <authorList>
            <person name="Anstead C.A."/>
            <person name="Korhonen P.K."/>
            <person name="Young N.D."/>
            <person name="Hall R.S."/>
            <person name="Jex A.R."/>
            <person name="Murali S.C."/>
            <person name="Hughes D.S."/>
            <person name="Lee S.F."/>
            <person name="Perry T."/>
            <person name="Stroehlein A.J."/>
            <person name="Ansell B.R."/>
            <person name="Breugelmans B."/>
            <person name="Hofmann A."/>
            <person name="Qu J."/>
            <person name="Dugan S."/>
            <person name="Lee S.L."/>
            <person name="Chao H."/>
            <person name="Dinh H."/>
            <person name="Han Y."/>
            <person name="Doddapaneni H.V."/>
            <person name="Worley K.C."/>
            <person name="Muzny D.M."/>
            <person name="Ioannidis P."/>
            <person name="Waterhouse R.M."/>
            <person name="Zdobnov E.M."/>
            <person name="James P.J."/>
            <person name="Bagnall N.H."/>
            <person name="Kotze A.C."/>
            <person name="Gibbs R.A."/>
            <person name="Richards S."/>
            <person name="Batterham P."/>
            <person name="Gasser R.B."/>
        </authorList>
    </citation>
    <scope>NUCLEOTIDE SEQUENCE [LARGE SCALE GENOMIC DNA]</scope>
    <source>
        <strain evidence="2 3">LS</strain>
        <tissue evidence="2">Full body</tissue>
    </source>
</reference>
<evidence type="ECO:0000256" key="1">
    <source>
        <dbReference type="SAM" id="SignalP"/>
    </source>
</evidence>
<name>A0A0L0CA65_LUCCU</name>
<dbReference type="EMBL" id="JRES01000685">
    <property type="protein sequence ID" value="KNC29147.1"/>
    <property type="molecule type" value="Genomic_DNA"/>
</dbReference>